<proteinExistence type="predicted"/>
<reference evidence="1" key="1">
    <citation type="submission" date="2022-07" db="EMBL/GenBank/DDBJ databases">
        <title>Genome Sequence of Phlebia brevispora.</title>
        <authorList>
            <person name="Buettner E."/>
        </authorList>
    </citation>
    <scope>NUCLEOTIDE SEQUENCE</scope>
    <source>
        <strain evidence="1">MPL23</strain>
    </source>
</reference>
<name>A0ACC1S8C3_9APHY</name>
<dbReference type="Proteomes" id="UP001148662">
    <property type="component" value="Unassembled WGS sequence"/>
</dbReference>
<keyword evidence="2" id="KW-1185">Reference proteome</keyword>
<dbReference type="EMBL" id="JANHOG010001628">
    <property type="protein sequence ID" value="KAJ3534097.1"/>
    <property type="molecule type" value="Genomic_DNA"/>
</dbReference>
<gene>
    <name evidence="1" type="ORF">NM688_g7186</name>
</gene>
<sequence length="259" mass="29197">MPLSDLPQKHPKKKCKITQSDQLGDSTCAQITESAYPFLRACIACIHGFPPAELRTTFARDSFVDAFQDFVRLGYDLKGSSPSVGIHEVDLIEDRISQTQGDLRQTDPFDIMKPNTVYHHPMILYCVKEMWFSNENDLGVKLNKFFSEDGKLPLQCVVLVISAIRYGLDEWKMGVRTGSHHGIKYTDKDYASVYEAHLKALRSWQKYTSAPGHSDATAQWQKDLLDSARAHAGITIVVDEARQQTTELLTDTVWANNDG</sequence>
<comment type="caution">
    <text evidence="1">The sequence shown here is derived from an EMBL/GenBank/DDBJ whole genome shotgun (WGS) entry which is preliminary data.</text>
</comment>
<organism evidence="1 2">
    <name type="scientific">Phlebia brevispora</name>
    <dbReference type="NCBI Taxonomy" id="194682"/>
    <lineage>
        <taxon>Eukaryota</taxon>
        <taxon>Fungi</taxon>
        <taxon>Dikarya</taxon>
        <taxon>Basidiomycota</taxon>
        <taxon>Agaricomycotina</taxon>
        <taxon>Agaricomycetes</taxon>
        <taxon>Polyporales</taxon>
        <taxon>Meruliaceae</taxon>
        <taxon>Phlebia</taxon>
    </lineage>
</organism>
<accession>A0ACC1S8C3</accession>
<evidence type="ECO:0000313" key="2">
    <source>
        <dbReference type="Proteomes" id="UP001148662"/>
    </source>
</evidence>
<protein>
    <submittedName>
        <fullName evidence="1">Uncharacterized protein</fullName>
    </submittedName>
</protein>
<evidence type="ECO:0000313" key="1">
    <source>
        <dbReference type="EMBL" id="KAJ3534097.1"/>
    </source>
</evidence>